<proteinExistence type="predicted"/>
<organism evidence="2 3">
    <name type="scientific">Cylindrospermopsis raciborskii CS-505</name>
    <dbReference type="NCBI Taxonomy" id="533240"/>
    <lineage>
        <taxon>Bacteria</taxon>
        <taxon>Bacillati</taxon>
        <taxon>Cyanobacteriota</taxon>
        <taxon>Cyanophyceae</taxon>
        <taxon>Nostocales</taxon>
        <taxon>Aphanizomenonaceae</taxon>
        <taxon>Cylindrospermopsis</taxon>
    </lineage>
</organism>
<evidence type="ECO:0000313" key="2">
    <source>
        <dbReference type="EMBL" id="OBU74987.1"/>
    </source>
</evidence>
<feature type="domain" description="FHA" evidence="1">
    <location>
        <begin position="94"/>
        <end position="151"/>
    </location>
</feature>
<dbReference type="InterPro" id="IPR000253">
    <property type="entry name" value="FHA_dom"/>
</dbReference>
<dbReference type="EMBL" id="LYXA01000001">
    <property type="protein sequence ID" value="OBU74987.1"/>
    <property type="molecule type" value="Genomic_DNA"/>
</dbReference>
<protein>
    <recommendedName>
        <fullName evidence="1">FHA domain-containing protein</fullName>
    </recommendedName>
</protein>
<dbReference type="Proteomes" id="UP000093903">
    <property type="component" value="Unassembled WGS sequence"/>
</dbReference>
<dbReference type="RefSeq" id="WP_006278063.1">
    <property type="nucleotide sequence ID" value="NZ_ACYA01000056.1"/>
</dbReference>
<dbReference type="Gene3D" id="2.60.200.20">
    <property type="match status" value="1"/>
</dbReference>
<dbReference type="InterPro" id="IPR008984">
    <property type="entry name" value="SMAD_FHA_dom_sf"/>
</dbReference>
<evidence type="ECO:0000313" key="3">
    <source>
        <dbReference type="Proteomes" id="UP000093903"/>
    </source>
</evidence>
<dbReference type="PROSITE" id="PS50006">
    <property type="entry name" value="FHA_DOMAIN"/>
    <property type="match status" value="1"/>
</dbReference>
<sequence>MITCTACGYDQNPDNTEFCSICGSELPIAVTTASTTSPTIAPTIIKPPIQPAPPPISDHSYSPTIPLTRTSATARLVCKQINAPIPEFILENNAIVGIFDQDTGPVDIDLETFFGGQTVSRNHAEIYQEVGIWKVKDLGSTNGVFIKSQGQTRFSARITVPTPLKPDDEIAFGKVKFVFKNT</sequence>
<gene>
    <name evidence="2" type="ORF">A9P98_00705</name>
</gene>
<evidence type="ECO:0000259" key="1">
    <source>
        <dbReference type="PROSITE" id="PS50006"/>
    </source>
</evidence>
<reference evidence="2 3" key="1">
    <citation type="submission" date="2016-05" db="EMBL/GenBank/DDBJ databases">
        <title>First complete genome of the cyanobacterium Cylindrospermopsis raciborskii CS505, containing a circular chromosome and a single extrachromosomal element.</title>
        <authorList>
            <person name="Fuentes J."/>
            <person name="Tamames J."/>
            <person name="Allen E."/>
            <person name="Plominski A."/>
            <person name="Vasquez M."/>
        </authorList>
    </citation>
    <scope>NUCLEOTIDE SEQUENCE [LARGE SCALE GENOMIC DNA]</scope>
    <source>
        <strain evidence="2 3">CS505</strain>
    </source>
</reference>
<dbReference type="SUPFAM" id="SSF49879">
    <property type="entry name" value="SMAD/FHA domain"/>
    <property type="match status" value="1"/>
</dbReference>
<dbReference type="CDD" id="cd00060">
    <property type="entry name" value="FHA"/>
    <property type="match status" value="1"/>
</dbReference>
<dbReference type="AlphaFoldDB" id="A0A853MBX2"/>
<name>A0A853MBX2_9CYAN</name>
<dbReference type="Pfam" id="PF00498">
    <property type="entry name" value="FHA"/>
    <property type="match status" value="1"/>
</dbReference>
<accession>A0A853MBX2</accession>
<comment type="caution">
    <text evidence="2">The sequence shown here is derived from an EMBL/GenBank/DDBJ whole genome shotgun (WGS) entry which is preliminary data.</text>
</comment>